<evidence type="ECO:0000256" key="11">
    <source>
        <dbReference type="ARBA" id="ARBA00023136"/>
    </source>
</evidence>
<dbReference type="SUPFAM" id="SSF52540">
    <property type="entry name" value="P-loop containing nucleoside triphosphate hydrolases"/>
    <property type="match status" value="2"/>
</dbReference>
<evidence type="ECO:0000256" key="1">
    <source>
        <dbReference type="ARBA" id="ARBA00004417"/>
    </source>
</evidence>
<sequence length="611" mass="66489">MSETTAPILTVENLSIAFGATEAVRGLSFEVPRGGTLAIVGESGSGKSVTSMAAMGLLKFTGGRVTSGSIRLNGPSGETEITGASEADLRRIRGNRVSMIFQEPMTSLDPVFTIGSQIGEALKLHRGLRGKAARDEAARLLELVRLPNARAQLDRYPHQLSGGMRQRVMIAMAVSCRPDLLIADEPTTALDVTIQAQILQIIRDMQEEFGTSVIFISHDMGVVSEMADEIVVMRHGEMVEAGPAEEVILRPKADYTRALMAAVPKIGAMQGAEAPRKFDLPGQAAAEAGDHPAPERGEPLVRLEKVTTRYDITSGFFGRVSHRVHAAEDVSFEIHPGETLALVGESGSGKSTVGKTLQQLVAPVSGRILYRGTDILSLDPTQRQRFKREIQYIFQDPYGSLNPRKTVKQSLTEPMATHGLLKDADAQVAELLTSVGLRPEHAGRYPHEFSGGQRQRIAIARALAVDPGLIIADEAVSALDVSVQAQVINLMMDIQARRGLAYLFISHDMAVVERVSHRVAVMYLGEIVEMGTRRQIFENPQHPYTKRLLRAVPVMDPTRPPERVTLTGDIPSPVRAVGDPRRSHGFVEVAPGHLLADNHENFEQYREGIAS</sequence>
<keyword evidence="3" id="KW-0813">Transport</keyword>
<dbReference type="AlphaFoldDB" id="A0A1G7FPT5"/>
<evidence type="ECO:0000256" key="4">
    <source>
        <dbReference type="ARBA" id="ARBA00022475"/>
    </source>
</evidence>
<evidence type="ECO:0000256" key="12">
    <source>
        <dbReference type="ARBA" id="ARBA00037530"/>
    </source>
</evidence>
<evidence type="ECO:0000256" key="8">
    <source>
        <dbReference type="ARBA" id="ARBA00022801"/>
    </source>
</evidence>
<dbReference type="RefSeq" id="WP_207497494.1">
    <property type="nucleotide sequence ID" value="NZ_FNAT01000004.1"/>
</dbReference>
<keyword evidence="4" id="KW-1003">Cell membrane</keyword>
<evidence type="ECO:0000256" key="16">
    <source>
        <dbReference type="ARBA" id="ARBA00047640"/>
    </source>
</evidence>
<dbReference type="NCBIfam" id="NF007739">
    <property type="entry name" value="PRK10419.1"/>
    <property type="match status" value="2"/>
</dbReference>
<dbReference type="Gene3D" id="3.40.50.300">
    <property type="entry name" value="P-loop containing nucleotide triphosphate hydrolases"/>
    <property type="match status" value="2"/>
</dbReference>
<keyword evidence="9 18" id="KW-0067">ATP-binding</keyword>
<evidence type="ECO:0000256" key="2">
    <source>
        <dbReference type="ARBA" id="ARBA00011469"/>
    </source>
</evidence>
<evidence type="ECO:0000256" key="3">
    <source>
        <dbReference type="ARBA" id="ARBA00022448"/>
    </source>
</evidence>
<proteinExistence type="inferred from homology"/>
<dbReference type="InterPro" id="IPR003439">
    <property type="entry name" value="ABC_transporter-like_ATP-bd"/>
</dbReference>
<dbReference type="Proteomes" id="UP000198922">
    <property type="component" value="Unassembled WGS sequence"/>
</dbReference>
<dbReference type="NCBIfam" id="TIGR01727">
    <property type="entry name" value="oligo_HPY"/>
    <property type="match status" value="1"/>
</dbReference>
<evidence type="ECO:0000256" key="15">
    <source>
        <dbReference type="ARBA" id="ARBA00041187"/>
    </source>
</evidence>
<dbReference type="Pfam" id="PF00005">
    <property type="entry name" value="ABC_tran"/>
    <property type="match status" value="2"/>
</dbReference>
<dbReference type="FunFam" id="3.40.50.300:FF:000016">
    <property type="entry name" value="Oligopeptide ABC transporter ATP-binding component"/>
    <property type="match status" value="2"/>
</dbReference>
<dbReference type="InterPro" id="IPR027417">
    <property type="entry name" value="P-loop_NTPase"/>
</dbReference>
<dbReference type="CDD" id="cd03257">
    <property type="entry name" value="ABC_NikE_OppD_transporters"/>
    <property type="match status" value="2"/>
</dbReference>
<dbReference type="GO" id="GO:0016887">
    <property type="term" value="F:ATP hydrolysis activity"/>
    <property type="evidence" value="ECO:0007669"/>
    <property type="project" value="InterPro"/>
</dbReference>
<comment type="similarity">
    <text evidence="13">Belongs to the ABC transporter superfamily. Glutathione importer (TC 3.A.1.5.11) family.</text>
</comment>
<dbReference type="InterPro" id="IPR013563">
    <property type="entry name" value="Oligopep_ABC_C"/>
</dbReference>
<feature type="domain" description="ABC transporter" evidence="17">
    <location>
        <begin position="9"/>
        <end position="260"/>
    </location>
</feature>
<dbReference type="Pfam" id="PF08352">
    <property type="entry name" value="oligo_HPY"/>
    <property type="match status" value="2"/>
</dbReference>
<dbReference type="STRING" id="521013.SAMN04488567_2514"/>
<evidence type="ECO:0000256" key="14">
    <source>
        <dbReference type="ARBA" id="ARBA00039050"/>
    </source>
</evidence>
<keyword evidence="7" id="KW-0547">Nucleotide-binding</keyword>
<feature type="domain" description="ABC transporter" evidence="17">
    <location>
        <begin position="301"/>
        <end position="549"/>
    </location>
</feature>
<name>A0A1G7FPT5_9RHOB</name>
<evidence type="ECO:0000256" key="6">
    <source>
        <dbReference type="ARBA" id="ARBA00022737"/>
    </source>
</evidence>
<keyword evidence="11" id="KW-0472">Membrane</keyword>
<keyword evidence="8" id="KW-0378">Hydrolase</keyword>
<accession>A0A1G7FPT5</accession>
<dbReference type="GO" id="GO:0005524">
    <property type="term" value="F:ATP binding"/>
    <property type="evidence" value="ECO:0007669"/>
    <property type="project" value="UniProtKB-KW"/>
</dbReference>
<evidence type="ECO:0000313" key="19">
    <source>
        <dbReference type="Proteomes" id="UP000198922"/>
    </source>
</evidence>
<keyword evidence="10" id="KW-1278">Translocase</keyword>
<protein>
    <recommendedName>
        <fullName evidence="15">Glutathione import ATP-binding protein GsiA</fullName>
        <ecNumber evidence="14">7.4.2.10</ecNumber>
    </recommendedName>
</protein>
<dbReference type="InterPro" id="IPR050319">
    <property type="entry name" value="ABC_transp_ATP-bind"/>
</dbReference>
<dbReference type="PANTHER" id="PTHR43776">
    <property type="entry name" value="TRANSPORT ATP-BINDING PROTEIN"/>
    <property type="match status" value="1"/>
</dbReference>
<evidence type="ECO:0000259" key="17">
    <source>
        <dbReference type="PROSITE" id="PS50893"/>
    </source>
</evidence>
<keyword evidence="6" id="KW-0677">Repeat</keyword>
<dbReference type="EMBL" id="FNAT01000004">
    <property type="protein sequence ID" value="SDE77884.1"/>
    <property type="molecule type" value="Genomic_DNA"/>
</dbReference>
<dbReference type="InterPro" id="IPR003593">
    <property type="entry name" value="AAA+_ATPase"/>
</dbReference>
<evidence type="ECO:0000313" key="18">
    <source>
        <dbReference type="EMBL" id="SDE77884.1"/>
    </source>
</evidence>
<gene>
    <name evidence="18" type="ORF">SAMN04488567_2514</name>
</gene>
<comment type="function">
    <text evidence="12">Part of the ABC transporter complex GsiABCD involved in glutathione import. Responsible for energy coupling to the transport system.</text>
</comment>
<evidence type="ECO:0000256" key="10">
    <source>
        <dbReference type="ARBA" id="ARBA00022967"/>
    </source>
</evidence>
<evidence type="ECO:0000256" key="13">
    <source>
        <dbReference type="ARBA" id="ARBA00038416"/>
    </source>
</evidence>
<dbReference type="InterPro" id="IPR017871">
    <property type="entry name" value="ABC_transporter-like_CS"/>
</dbReference>
<dbReference type="GO" id="GO:0055085">
    <property type="term" value="P:transmembrane transport"/>
    <property type="evidence" value="ECO:0007669"/>
    <property type="project" value="UniProtKB-ARBA"/>
</dbReference>
<dbReference type="GO" id="GO:0015833">
    <property type="term" value="P:peptide transport"/>
    <property type="evidence" value="ECO:0007669"/>
    <property type="project" value="InterPro"/>
</dbReference>
<comment type="subunit">
    <text evidence="2">The complex is composed of two ATP-binding proteins (GsiA), two transmembrane proteins (GsiC and GsiD) and a solute-binding protein (GsiB).</text>
</comment>
<evidence type="ECO:0000256" key="9">
    <source>
        <dbReference type="ARBA" id="ARBA00022840"/>
    </source>
</evidence>
<keyword evidence="5" id="KW-0997">Cell inner membrane</keyword>
<dbReference type="PROSITE" id="PS00211">
    <property type="entry name" value="ABC_TRANSPORTER_1"/>
    <property type="match status" value="2"/>
</dbReference>
<reference evidence="19" key="1">
    <citation type="submission" date="2016-10" db="EMBL/GenBank/DDBJ databases">
        <authorList>
            <person name="Varghese N."/>
            <person name="Submissions S."/>
        </authorList>
    </citation>
    <scope>NUCLEOTIDE SEQUENCE [LARGE SCALE GENOMIC DNA]</scope>
    <source>
        <strain evidence="19">DSM 21424</strain>
    </source>
</reference>
<keyword evidence="19" id="KW-1185">Reference proteome</keyword>
<organism evidence="18 19">
    <name type="scientific">Limimaricola pyoseonensis</name>
    <dbReference type="NCBI Taxonomy" id="521013"/>
    <lineage>
        <taxon>Bacteria</taxon>
        <taxon>Pseudomonadati</taxon>
        <taxon>Pseudomonadota</taxon>
        <taxon>Alphaproteobacteria</taxon>
        <taxon>Rhodobacterales</taxon>
        <taxon>Paracoccaceae</taxon>
        <taxon>Limimaricola</taxon>
    </lineage>
</organism>
<evidence type="ECO:0000256" key="5">
    <source>
        <dbReference type="ARBA" id="ARBA00022519"/>
    </source>
</evidence>
<dbReference type="NCBIfam" id="NF008453">
    <property type="entry name" value="PRK11308.1"/>
    <property type="match status" value="2"/>
</dbReference>
<dbReference type="EC" id="7.4.2.10" evidence="14"/>
<dbReference type="GO" id="GO:0005886">
    <property type="term" value="C:plasma membrane"/>
    <property type="evidence" value="ECO:0007669"/>
    <property type="project" value="UniProtKB-SubCell"/>
</dbReference>
<dbReference type="PANTHER" id="PTHR43776:SF15">
    <property type="entry name" value="GLUTATHIONE IMPORT ATP-BINDING PROTEIN GSIA"/>
    <property type="match status" value="1"/>
</dbReference>
<dbReference type="SMART" id="SM00382">
    <property type="entry name" value="AAA"/>
    <property type="match status" value="2"/>
</dbReference>
<dbReference type="PROSITE" id="PS50893">
    <property type="entry name" value="ABC_TRANSPORTER_2"/>
    <property type="match status" value="2"/>
</dbReference>
<comment type="subcellular location">
    <subcellularLocation>
        <location evidence="1">Cell inner membrane</location>
        <topology evidence="1">Peripheral membrane protein</topology>
    </subcellularLocation>
</comment>
<comment type="catalytic activity">
    <reaction evidence="16">
        <text>glutathione(out) + ATP + H2O = glutathione(in) + ADP + phosphate + H(+)</text>
        <dbReference type="Rhea" id="RHEA:29791"/>
        <dbReference type="ChEBI" id="CHEBI:15377"/>
        <dbReference type="ChEBI" id="CHEBI:15378"/>
        <dbReference type="ChEBI" id="CHEBI:30616"/>
        <dbReference type="ChEBI" id="CHEBI:43474"/>
        <dbReference type="ChEBI" id="CHEBI:57925"/>
        <dbReference type="ChEBI" id="CHEBI:456216"/>
        <dbReference type="EC" id="7.4.2.10"/>
    </reaction>
</comment>
<evidence type="ECO:0000256" key="7">
    <source>
        <dbReference type="ARBA" id="ARBA00022741"/>
    </source>
</evidence>